<comment type="caution">
    <text evidence="3">The sequence shown here is derived from an EMBL/GenBank/DDBJ whole genome shotgun (WGS) entry which is preliminary data.</text>
</comment>
<name>A0ABS4FT18_9BACL</name>
<proteinExistence type="predicted"/>
<dbReference type="PANTHER" id="PTHR33164">
    <property type="entry name" value="TRANSCRIPTIONAL REGULATOR, MARR FAMILY"/>
    <property type="match status" value="1"/>
</dbReference>
<dbReference type="InterPro" id="IPR036388">
    <property type="entry name" value="WH-like_DNA-bd_sf"/>
</dbReference>
<evidence type="ECO:0000313" key="4">
    <source>
        <dbReference type="Proteomes" id="UP001519272"/>
    </source>
</evidence>
<reference evidence="3 4" key="1">
    <citation type="submission" date="2021-03" db="EMBL/GenBank/DDBJ databases">
        <title>Genomic Encyclopedia of Type Strains, Phase IV (KMG-IV): sequencing the most valuable type-strain genomes for metagenomic binning, comparative biology and taxonomic classification.</title>
        <authorList>
            <person name="Goeker M."/>
        </authorList>
    </citation>
    <scope>NUCLEOTIDE SEQUENCE [LARGE SCALE GENOMIC DNA]</scope>
    <source>
        <strain evidence="3 4">DSM 14349</strain>
    </source>
</reference>
<dbReference type="EMBL" id="JAGGKG010000008">
    <property type="protein sequence ID" value="MBP1905488.1"/>
    <property type="molecule type" value="Genomic_DNA"/>
</dbReference>
<evidence type="ECO:0000259" key="2">
    <source>
        <dbReference type="PROSITE" id="PS50995"/>
    </source>
</evidence>
<organism evidence="3 4">
    <name type="scientific">Paenibacillus turicensis</name>
    <dbReference type="NCBI Taxonomy" id="160487"/>
    <lineage>
        <taxon>Bacteria</taxon>
        <taxon>Bacillati</taxon>
        <taxon>Bacillota</taxon>
        <taxon>Bacilli</taxon>
        <taxon>Bacillales</taxon>
        <taxon>Paenibacillaceae</taxon>
        <taxon>Paenibacillus</taxon>
    </lineage>
</organism>
<protein>
    <submittedName>
        <fullName evidence="3">DNA-binding MarR family transcriptional regulator</fullName>
    </submittedName>
</protein>
<dbReference type="PROSITE" id="PS50995">
    <property type="entry name" value="HTH_MARR_2"/>
    <property type="match status" value="1"/>
</dbReference>
<dbReference type="RefSeq" id="WP_210089099.1">
    <property type="nucleotide sequence ID" value="NZ_JAGGKG010000008.1"/>
</dbReference>
<evidence type="ECO:0000256" key="1">
    <source>
        <dbReference type="ARBA" id="ARBA00023125"/>
    </source>
</evidence>
<dbReference type="InterPro" id="IPR039422">
    <property type="entry name" value="MarR/SlyA-like"/>
</dbReference>
<dbReference type="Gene3D" id="1.10.10.10">
    <property type="entry name" value="Winged helix-like DNA-binding domain superfamily/Winged helix DNA-binding domain"/>
    <property type="match status" value="1"/>
</dbReference>
<keyword evidence="4" id="KW-1185">Reference proteome</keyword>
<accession>A0ABS4FT18</accession>
<dbReference type="Pfam" id="PF01047">
    <property type="entry name" value="MarR"/>
    <property type="match status" value="1"/>
</dbReference>
<sequence>MRVGEDDTNAHKLMEAFHRFRRAEWKKNTQEGCTFNEMKVLFIVRKYYKKYEQGITISEISTKMEVTSPTITQLIKGLETKGFVIRLNDQVDRRVVRVELTEAGEEVTNKAVHQFSATIQGLCDFLGEEKTKQFIDLLNSSYQYLDGEYKKKQH</sequence>
<dbReference type="Proteomes" id="UP001519272">
    <property type="component" value="Unassembled WGS sequence"/>
</dbReference>
<dbReference type="SMART" id="SM00347">
    <property type="entry name" value="HTH_MARR"/>
    <property type="match status" value="1"/>
</dbReference>
<dbReference type="PANTHER" id="PTHR33164:SF101">
    <property type="entry name" value="TRANSCRIPTIONAL REPRESSOR MPRA"/>
    <property type="match status" value="1"/>
</dbReference>
<keyword evidence="1 3" id="KW-0238">DNA-binding</keyword>
<dbReference type="InterPro" id="IPR036390">
    <property type="entry name" value="WH_DNA-bd_sf"/>
</dbReference>
<dbReference type="GO" id="GO:0003677">
    <property type="term" value="F:DNA binding"/>
    <property type="evidence" value="ECO:0007669"/>
    <property type="project" value="UniProtKB-KW"/>
</dbReference>
<gene>
    <name evidence="3" type="ORF">J2Z32_002118</name>
</gene>
<dbReference type="InterPro" id="IPR000835">
    <property type="entry name" value="HTH_MarR-typ"/>
</dbReference>
<feature type="domain" description="HTH marR-type" evidence="2">
    <location>
        <begin position="1"/>
        <end position="143"/>
    </location>
</feature>
<dbReference type="SUPFAM" id="SSF46785">
    <property type="entry name" value="Winged helix' DNA-binding domain"/>
    <property type="match status" value="1"/>
</dbReference>
<dbReference type="PRINTS" id="PR00598">
    <property type="entry name" value="HTHMARR"/>
</dbReference>
<evidence type="ECO:0000313" key="3">
    <source>
        <dbReference type="EMBL" id="MBP1905488.1"/>
    </source>
</evidence>